<dbReference type="Gene3D" id="3.20.20.80">
    <property type="entry name" value="Glycosidases"/>
    <property type="match status" value="1"/>
</dbReference>
<name>A0ABW0M8F7_9BURK</name>
<gene>
    <name evidence="1" type="ORF">ACFPM8_11055</name>
</gene>
<dbReference type="Proteomes" id="UP001596045">
    <property type="component" value="Unassembled WGS sequence"/>
</dbReference>
<protein>
    <submittedName>
        <fullName evidence="1">Uncharacterized protein</fullName>
    </submittedName>
</protein>
<proteinExistence type="predicted"/>
<dbReference type="RefSeq" id="WP_378997597.1">
    <property type="nucleotide sequence ID" value="NZ_JBHSMT010000014.1"/>
</dbReference>
<sequence>MLAALPLLPAYAADFTTVMNNNLSTTGEGQINSSYGKQIKNLMIYQAGGWAGFPEVAMAARGQGYDPTWPQVGGVNNYLLRNPEILLRQMGQIKSLNANTAIAVLIMPPEEADFPSKPLNLKKKFGACLNGSWAGQDNCSGGDGWKRSDEMFAQVRWAAWMKGIEVAPFFSINNYDHENELGRGQYVLPKLQRLVTWVRSMTDATSLKTVDGKIVIMTEGLPGNTGLSDQQRQDLLSWMGQQLDILWLDNLAVPFNNPQSLMQYPNIYVSGQIAPPLDVPNPLTSDYATDGTWCPTPDAQTSLKSMFGPRYRWSFTDRFGKTKADMYSYNHKVCESLRMRWLNISPYDSTMYPVIISQWNEYGEFLYFEPSQFDGNAEFNYLSWRLSQQQ</sequence>
<accession>A0ABW0M8F7</accession>
<reference evidence="2" key="1">
    <citation type="journal article" date="2019" name="Int. J. Syst. Evol. Microbiol.">
        <title>The Global Catalogue of Microorganisms (GCM) 10K type strain sequencing project: providing services to taxonomists for standard genome sequencing and annotation.</title>
        <authorList>
            <consortium name="The Broad Institute Genomics Platform"/>
            <consortium name="The Broad Institute Genome Sequencing Center for Infectious Disease"/>
            <person name="Wu L."/>
            <person name="Ma J."/>
        </authorList>
    </citation>
    <scope>NUCLEOTIDE SEQUENCE [LARGE SCALE GENOMIC DNA]</scope>
    <source>
        <strain evidence="2">JCM 17066</strain>
    </source>
</reference>
<dbReference type="EMBL" id="JBHSMT010000014">
    <property type="protein sequence ID" value="MFC5474493.1"/>
    <property type="molecule type" value="Genomic_DNA"/>
</dbReference>
<evidence type="ECO:0000313" key="2">
    <source>
        <dbReference type="Proteomes" id="UP001596045"/>
    </source>
</evidence>
<organism evidence="1 2">
    <name type="scientific">Paraherbaspirillum soli</name>
    <dbReference type="NCBI Taxonomy" id="631222"/>
    <lineage>
        <taxon>Bacteria</taxon>
        <taxon>Pseudomonadati</taxon>
        <taxon>Pseudomonadota</taxon>
        <taxon>Betaproteobacteria</taxon>
        <taxon>Burkholderiales</taxon>
        <taxon>Oxalobacteraceae</taxon>
        <taxon>Paraherbaspirillum</taxon>
    </lineage>
</organism>
<evidence type="ECO:0000313" key="1">
    <source>
        <dbReference type="EMBL" id="MFC5474493.1"/>
    </source>
</evidence>
<keyword evidence="2" id="KW-1185">Reference proteome</keyword>
<comment type="caution">
    <text evidence="1">The sequence shown here is derived from an EMBL/GenBank/DDBJ whole genome shotgun (WGS) entry which is preliminary data.</text>
</comment>